<dbReference type="EMBL" id="JAAAUQ010001083">
    <property type="protein sequence ID" value="KAF9143172.1"/>
    <property type="molecule type" value="Genomic_DNA"/>
</dbReference>
<dbReference type="Proteomes" id="UP000748756">
    <property type="component" value="Unassembled WGS sequence"/>
</dbReference>
<comment type="caution">
    <text evidence="2">The sequence shown here is derived from an EMBL/GenBank/DDBJ whole genome shotgun (WGS) entry which is preliminary data.</text>
</comment>
<organism evidence="2 3">
    <name type="scientific">Linnemannia schmuckeri</name>
    <dbReference type="NCBI Taxonomy" id="64567"/>
    <lineage>
        <taxon>Eukaryota</taxon>
        <taxon>Fungi</taxon>
        <taxon>Fungi incertae sedis</taxon>
        <taxon>Mucoromycota</taxon>
        <taxon>Mortierellomycotina</taxon>
        <taxon>Mortierellomycetes</taxon>
        <taxon>Mortierellales</taxon>
        <taxon>Mortierellaceae</taxon>
        <taxon>Linnemannia</taxon>
    </lineage>
</organism>
<dbReference type="AlphaFoldDB" id="A0A9P5V7P8"/>
<dbReference type="SUPFAM" id="SSF81383">
    <property type="entry name" value="F-box domain"/>
    <property type="match status" value="1"/>
</dbReference>
<evidence type="ECO:0000313" key="2">
    <source>
        <dbReference type="EMBL" id="KAF9143172.1"/>
    </source>
</evidence>
<gene>
    <name evidence="2" type="ORF">BG015_000521</name>
</gene>
<dbReference type="InterPro" id="IPR032675">
    <property type="entry name" value="LRR_dom_sf"/>
</dbReference>
<evidence type="ECO:0000259" key="1">
    <source>
        <dbReference type="Pfam" id="PF12937"/>
    </source>
</evidence>
<feature type="domain" description="F-box" evidence="1">
    <location>
        <begin position="16"/>
        <end position="53"/>
    </location>
</feature>
<sequence>MSTASPKNIETPHRIPEILEAIGSHLDFAPLLNCSMVCKTWHSAFVPLLWYTVIEYDPFWRKLLVWSEVNLKEEEKHHLRERCRSLVRKYGHHIRELVLCSESLIPMFLSTTGDGPLKTLATTQLRSFILYQPTHWIGGDELPEPIPSLFGLYTIQHHHRSPIPLLDYENLDVVPFWELVRDNPGLQCLEVRSTLPCDHSSLPNCQITPVRTFDSLAGQAFVRTTLENMAELQTLQLHLCYDTFPFRTLTNLSRITEMTIPKYGELHDHDLDGVHSDTLRRLDIKAFINAGLIPSILQAFPNLQELIAMDNNIYDGSSVTDQRMVHSRLETIRLSADGLVGLPISLPSLKRLHLVETNPHHLDFLGDLLDQFPSLEHLDATLWSLTIERALDVTETAGTKNSTKTEPALTSLIAKIKGGYDGMSWSPIPFLRRMPRLTRLQIEGQLIPIPQ</sequence>
<protein>
    <recommendedName>
        <fullName evidence="1">F-box domain-containing protein</fullName>
    </recommendedName>
</protein>
<dbReference type="SUPFAM" id="SSF52058">
    <property type="entry name" value="L domain-like"/>
    <property type="match status" value="1"/>
</dbReference>
<dbReference type="OrthoDB" id="10361070at2759"/>
<dbReference type="Gene3D" id="1.20.1280.50">
    <property type="match status" value="1"/>
</dbReference>
<name>A0A9P5V7P8_9FUNG</name>
<accession>A0A9P5V7P8</accession>
<reference evidence="2" key="1">
    <citation type="journal article" date="2020" name="Fungal Divers.">
        <title>Resolving the Mortierellaceae phylogeny through synthesis of multi-gene phylogenetics and phylogenomics.</title>
        <authorList>
            <person name="Vandepol N."/>
            <person name="Liber J."/>
            <person name="Desiro A."/>
            <person name="Na H."/>
            <person name="Kennedy M."/>
            <person name="Barry K."/>
            <person name="Grigoriev I.V."/>
            <person name="Miller A.N."/>
            <person name="O'Donnell K."/>
            <person name="Stajich J.E."/>
            <person name="Bonito G."/>
        </authorList>
    </citation>
    <scope>NUCLEOTIDE SEQUENCE</scope>
    <source>
        <strain evidence="2">NRRL 6426</strain>
    </source>
</reference>
<evidence type="ECO:0000313" key="3">
    <source>
        <dbReference type="Proteomes" id="UP000748756"/>
    </source>
</evidence>
<dbReference type="InterPro" id="IPR036047">
    <property type="entry name" value="F-box-like_dom_sf"/>
</dbReference>
<dbReference type="InterPro" id="IPR001810">
    <property type="entry name" value="F-box_dom"/>
</dbReference>
<dbReference type="Pfam" id="PF12937">
    <property type="entry name" value="F-box-like"/>
    <property type="match status" value="1"/>
</dbReference>
<dbReference type="Gene3D" id="3.80.10.10">
    <property type="entry name" value="Ribonuclease Inhibitor"/>
    <property type="match status" value="1"/>
</dbReference>
<keyword evidence="3" id="KW-1185">Reference proteome</keyword>
<proteinExistence type="predicted"/>